<feature type="compositionally biased region" description="Basic and acidic residues" evidence="1">
    <location>
        <begin position="469"/>
        <end position="498"/>
    </location>
</feature>
<dbReference type="AlphaFoldDB" id="A0A0A9YS85"/>
<protein>
    <submittedName>
        <fullName evidence="3">UDP-N-acetylenolpyruvoylglucosamine reductase</fullName>
    </submittedName>
</protein>
<reference evidence="3" key="2">
    <citation type="submission" date="2014-07" db="EMBL/GenBank/DDBJ databases">
        <authorList>
            <person name="Hull J."/>
        </authorList>
    </citation>
    <scope>NUCLEOTIDE SEQUENCE</scope>
</reference>
<name>A0A0A9YS85_LYGHE</name>
<proteinExistence type="predicted"/>
<sequence>MDIGPQPKLALFLSLTLMNLVAVGICICGPSSNDARSSQDSRKGSLVVFKKRIESILSDQVEVDTELNDAATVKITVEEDNMESTPEVIDVAQPPTVENAEMKVDDDAASPPDEHEKTENNLNLITINENFDNNESSEEGSDTSLNDMCGHGAEMRYIPHDMGKSVTAVIAKSFQLIDTFNTKVVPAVENFNEQISKTARLERGMDSNVVGTINSSICPAVIRLSDSINRMHEKINRVTENINKTYEPKERSVSCQVSESLLGKSIGLKKSFFCPISPTSEARIMNLIGQVNLRMISRRKDRPGFKTLATQYWLNRRRTFGRKFRKTRSTDNLKHVKNTKGSITHEESAYIGSCYTSCHVNGQQLRNFQEMNSEEIVKEEDITKEPSVLGDNYNVVEEILSVKRNDSRELNVAKEEINRTIEFKQQSTLEEPDALASSSNFCESPSLPSQLPSYLSSSLDDFSVQRSASKGEEPSRHDFRSSADNMNHERSLNYEIRE</sequence>
<evidence type="ECO:0000256" key="1">
    <source>
        <dbReference type="SAM" id="MobiDB-lite"/>
    </source>
</evidence>
<evidence type="ECO:0000256" key="2">
    <source>
        <dbReference type="SAM" id="SignalP"/>
    </source>
</evidence>
<feature type="region of interest" description="Disordered" evidence="1">
    <location>
        <begin position="462"/>
        <end position="498"/>
    </location>
</feature>
<keyword evidence="2" id="KW-0732">Signal</keyword>
<feature type="chain" id="PRO_5002053657" evidence="2">
    <location>
        <begin position="27"/>
        <end position="498"/>
    </location>
</feature>
<evidence type="ECO:0000313" key="3">
    <source>
        <dbReference type="EMBL" id="JAG32405.1"/>
    </source>
</evidence>
<feature type="signal peptide" evidence="2">
    <location>
        <begin position="1"/>
        <end position="26"/>
    </location>
</feature>
<reference evidence="3" key="1">
    <citation type="journal article" date="2014" name="PLoS ONE">
        <title>Transcriptome-Based Identification of ABC Transporters in the Western Tarnished Plant Bug Lygus hesperus.</title>
        <authorList>
            <person name="Hull J.J."/>
            <person name="Chaney K."/>
            <person name="Geib S.M."/>
            <person name="Fabrick J.A."/>
            <person name="Brent C.S."/>
            <person name="Walsh D."/>
            <person name="Lavine L.C."/>
        </authorList>
    </citation>
    <scope>NUCLEOTIDE SEQUENCE</scope>
</reference>
<accession>A0A0A9YS85</accession>
<gene>
    <name evidence="3" type="primary">murB_3</name>
    <name evidence="3" type="ORF">CM83_12848</name>
</gene>
<organism evidence="3">
    <name type="scientific">Lygus hesperus</name>
    <name type="common">Western plant bug</name>
    <dbReference type="NCBI Taxonomy" id="30085"/>
    <lineage>
        <taxon>Eukaryota</taxon>
        <taxon>Metazoa</taxon>
        <taxon>Ecdysozoa</taxon>
        <taxon>Arthropoda</taxon>
        <taxon>Hexapoda</taxon>
        <taxon>Insecta</taxon>
        <taxon>Pterygota</taxon>
        <taxon>Neoptera</taxon>
        <taxon>Paraneoptera</taxon>
        <taxon>Hemiptera</taxon>
        <taxon>Heteroptera</taxon>
        <taxon>Panheteroptera</taxon>
        <taxon>Cimicomorpha</taxon>
        <taxon>Miridae</taxon>
        <taxon>Mirini</taxon>
        <taxon>Lygus</taxon>
    </lineage>
</organism>
<dbReference type="EMBL" id="GBHO01011199">
    <property type="protein sequence ID" value="JAG32405.1"/>
    <property type="molecule type" value="Transcribed_RNA"/>
</dbReference>